<evidence type="ECO:0000313" key="1">
    <source>
        <dbReference type="EMBL" id="MPN38970.1"/>
    </source>
</evidence>
<gene>
    <name evidence="1" type="ORF">SDC9_186495</name>
</gene>
<sequence>MVGGTAQRGDLADGVPRHGEAFLMQIVPHLTKDGGDAARVIKVDDCCFSRRDDAADDGDRLR</sequence>
<name>A0A645HJP5_9ZZZZ</name>
<comment type="caution">
    <text evidence="1">The sequence shown here is derived from an EMBL/GenBank/DDBJ whole genome shotgun (WGS) entry which is preliminary data.</text>
</comment>
<dbReference type="AlphaFoldDB" id="A0A645HJP5"/>
<protein>
    <submittedName>
        <fullName evidence="1">Uncharacterized protein</fullName>
    </submittedName>
</protein>
<organism evidence="1">
    <name type="scientific">bioreactor metagenome</name>
    <dbReference type="NCBI Taxonomy" id="1076179"/>
    <lineage>
        <taxon>unclassified sequences</taxon>
        <taxon>metagenomes</taxon>
        <taxon>ecological metagenomes</taxon>
    </lineage>
</organism>
<reference evidence="1" key="1">
    <citation type="submission" date="2019-08" db="EMBL/GenBank/DDBJ databases">
        <authorList>
            <person name="Kucharzyk K."/>
            <person name="Murdoch R.W."/>
            <person name="Higgins S."/>
            <person name="Loffler F."/>
        </authorList>
    </citation>
    <scope>NUCLEOTIDE SEQUENCE</scope>
</reference>
<proteinExistence type="predicted"/>
<accession>A0A645HJP5</accession>
<dbReference type="EMBL" id="VSSQ01094516">
    <property type="protein sequence ID" value="MPN38970.1"/>
    <property type="molecule type" value="Genomic_DNA"/>
</dbReference>